<gene>
    <name evidence="3" type="ORF">CfE428DRAFT_1683</name>
</gene>
<dbReference type="SUPFAM" id="SSF53448">
    <property type="entry name" value="Nucleotide-diphospho-sugar transferases"/>
    <property type="match status" value="1"/>
</dbReference>
<evidence type="ECO:0000313" key="3">
    <source>
        <dbReference type="EMBL" id="EDY20486.1"/>
    </source>
</evidence>
<dbReference type="EMBL" id="ABVL01000004">
    <property type="protein sequence ID" value="EDY20486.1"/>
    <property type="molecule type" value="Genomic_DNA"/>
</dbReference>
<keyword evidence="1" id="KW-1133">Transmembrane helix</keyword>
<keyword evidence="3" id="KW-0808">Transferase</keyword>
<organism evidence="3 4">
    <name type="scientific">Chthoniobacter flavus Ellin428</name>
    <dbReference type="NCBI Taxonomy" id="497964"/>
    <lineage>
        <taxon>Bacteria</taxon>
        <taxon>Pseudomonadati</taxon>
        <taxon>Verrucomicrobiota</taxon>
        <taxon>Spartobacteria</taxon>
        <taxon>Chthoniobacterales</taxon>
        <taxon>Chthoniobacteraceae</taxon>
        <taxon>Chthoniobacter</taxon>
    </lineage>
</organism>
<dbReference type="Gene3D" id="3.90.550.10">
    <property type="entry name" value="Spore Coat Polysaccharide Biosynthesis Protein SpsA, Chain A"/>
    <property type="match status" value="1"/>
</dbReference>
<dbReference type="PANTHER" id="PTHR48090">
    <property type="entry name" value="UNDECAPRENYL-PHOSPHATE 4-DEOXY-4-FORMAMIDO-L-ARABINOSE TRANSFERASE-RELATED"/>
    <property type="match status" value="1"/>
</dbReference>
<sequence length="301" mass="33421">MSTTLSPTTPAATPAVSDLAVSVLIPAFNEEESITGTVEAIRKFEPYVRALEIIVINDGSKDRTGEIARTLPVTLLEHETNAGYGAALKNGLRNAKHDYILIADADGTYPLEDIPRLLAEADKYAMVVGARTGAIVQVPTLRKPGKWIITRLAEYLSNRKIPDLNSGFRVFRKDVAMRFIQLYPEGFSFTTTITLAMMTNHYPVKFIPINYHRRVGKSSIKPLRDFTNFTILIIRICAYFKPLNVFVPPALTLILLGVIKGGIDYSHQHHLGLFGIVLAMTGVQMLFIGLLADLIDHRMKL</sequence>
<name>B4CYE5_9BACT</name>
<accession>B4CYE5</accession>
<dbReference type="InterPro" id="IPR029044">
    <property type="entry name" value="Nucleotide-diphossugar_trans"/>
</dbReference>
<dbReference type="Pfam" id="PF00535">
    <property type="entry name" value="Glycos_transf_2"/>
    <property type="match status" value="1"/>
</dbReference>
<evidence type="ECO:0000259" key="2">
    <source>
        <dbReference type="Pfam" id="PF00535"/>
    </source>
</evidence>
<dbReference type="InParanoid" id="B4CYE5"/>
<dbReference type="InterPro" id="IPR050256">
    <property type="entry name" value="Glycosyltransferase_2"/>
</dbReference>
<proteinExistence type="predicted"/>
<keyword evidence="1" id="KW-0472">Membrane</keyword>
<dbReference type="STRING" id="497964.CfE428DRAFT_1683"/>
<comment type="caution">
    <text evidence="3">The sequence shown here is derived from an EMBL/GenBank/DDBJ whole genome shotgun (WGS) entry which is preliminary data.</text>
</comment>
<evidence type="ECO:0000256" key="1">
    <source>
        <dbReference type="SAM" id="Phobius"/>
    </source>
</evidence>
<dbReference type="AlphaFoldDB" id="B4CYE5"/>
<dbReference type="CDD" id="cd04179">
    <property type="entry name" value="DPM_DPG-synthase_like"/>
    <property type="match status" value="1"/>
</dbReference>
<evidence type="ECO:0000313" key="4">
    <source>
        <dbReference type="Proteomes" id="UP000005824"/>
    </source>
</evidence>
<dbReference type="InterPro" id="IPR001173">
    <property type="entry name" value="Glyco_trans_2-like"/>
</dbReference>
<keyword evidence="1" id="KW-0812">Transmembrane</keyword>
<keyword evidence="4" id="KW-1185">Reference proteome</keyword>
<dbReference type="GO" id="GO:0016740">
    <property type="term" value="F:transferase activity"/>
    <property type="evidence" value="ECO:0007669"/>
    <property type="project" value="UniProtKB-KW"/>
</dbReference>
<dbReference type="Proteomes" id="UP000005824">
    <property type="component" value="Unassembled WGS sequence"/>
</dbReference>
<dbReference type="eggNOG" id="COG1215">
    <property type="taxonomic scope" value="Bacteria"/>
</dbReference>
<reference evidence="3 4" key="1">
    <citation type="journal article" date="2011" name="J. Bacteriol.">
        <title>Genome sequence of Chthoniobacter flavus Ellin428, an aerobic heterotrophic soil bacterium.</title>
        <authorList>
            <person name="Kant R."/>
            <person name="van Passel M.W."/>
            <person name="Palva A."/>
            <person name="Lucas S."/>
            <person name="Lapidus A."/>
            <person name="Glavina Del Rio T."/>
            <person name="Dalin E."/>
            <person name="Tice H."/>
            <person name="Bruce D."/>
            <person name="Goodwin L."/>
            <person name="Pitluck S."/>
            <person name="Larimer F.W."/>
            <person name="Land M.L."/>
            <person name="Hauser L."/>
            <person name="Sangwan P."/>
            <person name="de Vos W.M."/>
            <person name="Janssen P.H."/>
            <person name="Smidt H."/>
        </authorList>
    </citation>
    <scope>NUCLEOTIDE SEQUENCE [LARGE SCALE GENOMIC DNA]</scope>
    <source>
        <strain evidence="3 4">Ellin428</strain>
    </source>
</reference>
<feature type="domain" description="Glycosyltransferase 2-like" evidence="2">
    <location>
        <begin position="22"/>
        <end position="176"/>
    </location>
</feature>
<dbReference type="RefSeq" id="WP_006979009.1">
    <property type="nucleotide sequence ID" value="NZ_ABVL01000004.1"/>
</dbReference>
<feature type="transmembrane region" description="Helical" evidence="1">
    <location>
        <begin position="271"/>
        <end position="292"/>
    </location>
</feature>
<feature type="transmembrane region" description="Helical" evidence="1">
    <location>
        <begin position="239"/>
        <end position="259"/>
    </location>
</feature>
<dbReference type="PANTHER" id="PTHR48090:SF7">
    <property type="entry name" value="RFBJ PROTEIN"/>
    <property type="match status" value="1"/>
</dbReference>
<protein>
    <submittedName>
        <fullName evidence="3">Glycosyl transferase family 2</fullName>
    </submittedName>
</protein>